<proteinExistence type="predicted"/>
<dbReference type="EMBL" id="JACAZF010000019">
    <property type="protein sequence ID" value="KAF7288739.1"/>
    <property type="molecule type" value="Genomic_DNA"/>
</dbReference>
<dbReference type="GeneID" id="59353096"/>
<dbReference type="SUPFAM" id="SSF50939">
    <property type="entry name" value="Sialidases"/>
    <property type="match status" value="1"/>
</dbReference>
<dbReference type="PANTHER" id="PTHR38792">
    <property type="entry name" value="BNR/ASP-BOX REPEAT DOMAIN PROTEIN (AFU_ORTHOLOGUE AFUA_7G06430)-RELATED"/>
    <property type="match status" value="1"/>
</dbReference>
<sequence length="217" mass="24183">MCSQRSETTTRTRRGAHTFCRITASISHDNGKTEIFLSHVDERTPTAGLWEPFMIHPRCKEWRYYAAENSASDQDILMRSSTNNGATWSAATTVAGGGTTGWVECLAARISTPQAARRGFYSSSTQRKGQHHCSPSSRSSAATMFRGEHRSMRQPELAIPLAWRSSNCTHVYGNSGRIVHDRRGAFGEERLAAKAFAFGFQDFVFMKITTASRIIRP</sequence>
<dbReference type="InterPro" id="IPR036278">
    <property type="entry name" value="Sialidase_sf"/>
</dbReference>
<feature type="region of interest" description="Disordered" evidence="1">
    <location>
        <begin position="118"/>
        <end position="149"/>
    </location>
</feature>
<evidence type="ECO:0000313" key="3">
    <source>
        <dbReference type="Proteomes" id="UP000636479"/>
    </source>
</evidence>
<dbReference type="GO" id="GO:0016787">
    <property type="term" value="F:hydrolase activity"/>
    <property type="evidence" value="ECO:0007669"/>
    <property type="project" value="UniProtKB-KW"/>
</dbReference>
<name>A0A8H6RWR7_9AGAR</name>
<gene>
    <name evidence="2" type="ORF">MIND_01418900</name>
</gene>
<dbReference type="Gene3D" id="2.120.10.10">
    <property type="match status" value="1"/>
</dbReference>
<evidence type="ECO:0000313" key="2">
    <source>
        <dbReference type="EMBL" id="KAF7288739.1"/>
    </source>
</evidence>
<evidence type="ECO:0000256" key="1">
    <source>
        <dbReference type="SAM" id="MobiDB-lite"/>
    </source>
</evidence>
<feature type="compositionally biased region" description="Polar residues" evidence="1">
    <location>
        <begin position="121"/>
        <end position="142"/>
    </location>
</feature>
<dbReference type="OrthoDB" id="2739686at2759"/>
<reference evidence="2" key="1">
    <citation type="submission" date="2020-05" db="EMBL/GenBank/DDBJ databases">
        <title>Mycena genomes resolve the evolution of fungal bioluminescence.</title>
        <authorList>
            <person name="Tsai I.J."/>
        </authorList>
    </citation>
    <scope>NUCLEOTIDE SEQUENCE</scope>
    <source>
        <strain evidence="2">171206Taipei</strain>
    </source>
</reference>
<accession>A0A8H6RWR7</accession>
<dbReference type="AlphaFoldDB" id="A0A8H6RWR7"/>
<keyword evidence="3" id="KW-1185">Reference proteome</keyword>
<dbReference type="RefSeq" id="XP_037212961.1">
    <property type="nucleotide sequence ID" value="XM_037370580.1"/>
</dbReference>
<dbReference type="Proteomes" id="UP000636479">
    <property type="component" value="Unassembled WGS sequence"/>
</dbReference>
<comment type="caution">
    <text evidence="2">The sequence shown here is derived from an EMBL/GenBank/DDBJ whole genome shotgun (WGS) entry which is preliminary data.</text>
</comment>
<dbReference type="CDD" id="cd15482">
    <property type="entry name" value="Sialidase_non-viral"/>
    <property type="match status" value="1"/>
</dbReference>
<protein>
    <submittedName>
        <fullName evidence="2">Glycoside hydrolase family 93 protein</fullName>
    </submittedName>
</protein>
<dbReference type="PANTHER" id="PTHR38792:SF3">
    <property type="entry name" value="BNR_ASP-BOX REPEAT DOMAIN PROTEIN (AFU_ORTHOLOGUE AFUA_7G06430)-RELATED"/>
    <property type="match status" value="1"/>
</dbReference>
<keyword evidence="2" id="KW-0378">Hydrolase</keyword>
<organism evidence="2 3">
    <name type="scientific">Mycena indigotica</name>
    <dbReference type="NCBI Taxonomy" id="2126181"/>
    <lineage>
        <taxon>Eukaryota</taxon>
        <taxon>Fungi</taxon>
        <taxon>Dikarya</taxon>
        <taxon>Basidiomycota</taxon>
        <taxon>Agaricomycotina</taxon>
        <taxon>Agaricomycetes</taxon>
        <taxon>Agaricomycetidae</taxon>
        <taxon>Agaricales</taxon>
        <taxon>Marasmiineae</taxon>
        <taxon>Mycenaceae</taxon>
        <taxon>Mycena</taxon>
    </lineage>
</organism>